<accession>A0ABR9X4U3</accession>
<evidence type="ECO:0008006" key="4">
    <source>
        <dbReference type="Google" id="ProtNLM"/>
    </source>
</evidence>
<proteinExistence type="predicted"/>
<gene>
    <name evidence="2" type="ORF">IQ782_16905</name>
</gene>
<dbReference type="InterPro" id="IPR027417">
    <property type="entry name" value="P-loop_NTPase"/>
</dbReference>
<dbReference type="Proteomes" id="UP000607796">
    <property type="component" value="Unassembled WGS sequence"/>
</dbReference>
<dbReference type="EMBL" id="JADFFK010000012">
    <property type="protein sequence ID" value="MBE9638536.1"/>
    <property type="molecule type" value="Genomic_DNA"/>
</dbReference>
<reference evidence="2 3" key="1">
    <citation type="journal article" date="2021" name="Int. J. Syst. Evol. Microbiol.">
        <title>Salipiger mangrovisoli sp. nov., isolated from mangrove soil and the proposal for the reclassification of Paraphaeobacter pallidus as Salipiger pallidus comb. nov.</title>
        <authorList>
            <person name="Du J."/>
            <person name="Liu Y."/>
            <person name="Pei T."/>
            <person name="Deng M.R."/>
            <person name="Zhu H."/>
        </authorList>
    </citation>
    <scope>NUCLEOTIDE SEQUENCE [LARGE SCALE GENOMIC DNA]</scope>
    <source>
        <strain evidence="2 3">6D45A</strain>
    </source>
</reference>
<dbReference type="SUPFAM" id="SSF52540">
    <property type="entry name" value="P-loop containing nucleoside triphosphate hydrolases"/>
    <property type="match status" value="1"/>
</dbReference>
<organism evidence="2 3">
    <name type="scientific">Salipiger mangrovisoli</name>
    <dbReference type="NCBI Taxonomy" id="2865933"/>
    <lineage>
        <taxon>Bacteria</taxon>
        <taxon>Pseudomonadati</taxon>
        <taxon>Pseudomonadota</taxon>
        <taxon>Alphaproteobacteria</taxon>
        <taxon>Rhodobacterales</taxon>
        <taxon>Roseobacteraceae</taxon>
        <taxon>Salipiger</taxon>
    </lineage>
</organism>
<evidence type="ECO:0000313" key="2">
    <source>
        <dbReference type="EMBL" id="MBE9638536.1"/>
    </source>
</evidence>
<feature type="region of interest" description="Disordered" evidence="1">
    <location>
        <begin position="1"/>
        <end position="26"/>
    </location>
</feature>
<keyword evidence="3" id="KW-1185">Reference proteome</keyword>
<evidence type="ECO:0000256" key="1">
    <source>
        <dbReference type="SAM" id="MobiDB-lite"/>
    </source>
</evidence>
<name>A0ABR9X4U3_9RHOB</name>
<evidence type="ECO:0000313" key="3">
    <source>
        <dbReference type="Proteomes" id="UP000607796"/>
    </source>
</evidence>
<sequence>MLSEVLSQDPRSDVFPEKSALSDPADADGLRLRPLEDVKEKLAKNTADLIVLKPLVESQNARALLDSLPRCRAVWMFRDYRDVVRSNLKMFGTDNGRRDLSAILNDRQDWRGENVPEDILRLVREAAEVPTEADAAALFWYVRNTLFFQQALQEDPRVLLVPYEIFVRNPKVETDAIRRFAGDQGFARTDRYQISSKSVGAGRDVPIAPRVAELCDDLLARLNQAWETQSATAPSS</sequence>
<dbReference type="Gene3D" id="3.40.50.300">
    <property type="entry name" value="P-loop containing nucleotide triphosphate hydrolases"/>
    <property type="match status" value="1"/>
</dbReference>
<protein>
    <recommendedName>
        <fullName evidence="4">Sulfotransferase domain-containing protein</fullName>
    </recommendedName>
</protein>
<comment type="caution">
    <text evidence="2">The sequence shown here is derived from an EMBL/GenBank/DDBJ whole genome shotgun (WGS) entry which is preliminary data.</text>
</comment>